<reference evidence="2" key="1">
    <citation type="submission" date="2024-06" db="EMBL/GenBank/DDBJ databases">
        <title>Multi-omics analyses provide insights into the biosynthesis of the anticancer antibiotic pleurotin in Hohenbuehelia grisea.</title>
        <authorList>
            <person name="Weaver J.A."/>
            <person name="Alberti F."/>
        </authorList>
    </citation>
    <scope>NUCLEOTIDE SEQUENCE [LARGE SCALE GENOMIC DNA]</scope>
    <source>
        <strain evidence="2">T-177</strain>
    </source>
</reference>
<accession>A0ABR3JC06</accession>
<keyword evidence="2" id="KW-1185">Reference proteome</keyword>
<gene>
    <name evidence="1" type="ORF">HGRIS_004439</name>
</gene>
<protein>
    <submittedName>
        <fullName evidence="1">Uncharacterized protein</fullName>
    </submittedName>
</protein>
<dbReference type="SUPFAM" id="SSF52047">
    <property type="entry name" value="RNI-like"/>
    <property type="match status" value="1"/>
</dbReference>
<evidence type="ECO:0000313" key="1">
    <source>
        <dbReference type="EMBL" id="KAL0953184.1"/>
    </source>
</evidence>
<proteinExistence type="predicted"/>
<dbReference type="EMBL" id="JASNQZ010000008">
    <property type="protein sequence ID" value="KAL0953184.1"/>
    <property type="molecule type" value="Genomic_DNA"/>
</dbReference>
<dbReference type="Gene3D" id="3.80.10.10">
    <property type="entry name" value="Ribonuclease Inhibitor"/>
    <property type="match status" value="1"/>
</dbReference>
<dbReference type="InterPro" id="IPR032675">
    <property type="entry name" value="LRR_dom_sf"/>
</dbReference>
<evidence type="ECO:0000313" key="2">
    <source>
        <dbReference type="Proteomes" id="UP001556367"/>
    </source>
</evidence>
<dbReference type="Proteomes" id="UP001556367">
    <property type="component" value="Unassembled WGS sequence"/>
</dbReference>
<name>A0ABR3JC06_9AGAR</name>
<sequence>MRGADAHEYLKDSPNIVSCHFTLATTPPCATPSNGPLTLPRLQRLRLSVKNVYRTHLLQFLTTPALEYLAISCLFPNVFFSLAGMLGRSSCHLQHLQISDLVNLDVDGIHLILAATPDLRMLTLTGASKAIDQLLSIVADSTVLPRLRHIQIVYPASECVEASFEDAHANQIAELLRSRSNHHTPALDFTISINSLDTTLLPEELRHFVKIQTLPLS</sequence>
<comment type="caution">
    <text evidence="1">The sequence shown here is derived from an EMBL/GenBank/DDBJ whole genome shotgun (WGS) entry which is preliminary data.</text>
</comment>
<organism evidence="1 2">
    <name type="scientific">Hohenbuehelia grisea</name>
    <dbReference type="NCBI Taxonomy" id="104357"/>
    <lineage>
        <taxon>Eukaryota</taxon>
        <taxon>Fungi</taxon>
        <taxon>Dikarya</taxon>
        <taxon>Basidiomycota</taxon>
        <taxon>Agaricomycotina</taxon>
        <taxon>Agaricomycetes</taxon>
        <taxon>Agaricomycetidae</taxon>
        <taxon>Agaricales</taxon>
        <taxon>Pleurotineae</taxon>
        <taxon>Pleurotaceae</taxon>
        <taxon>Hohenbuehelia</taxon>
    </lineage>
</organism>